<dbReference type="OrthoDB" id="74360at2759"/>
<dbReference type="Proteomes" id="UP000027361">
    <property type="component" value="Unassembled WGS sequence"/>
</dbReference>
<dbReference type="HOGENOM" id="CLU_2387713_0_0_1"/>
<reference evidence="2 3" key="1">
    <citation type="submission" date="2014-05" db="EMBL/GenBank/DDBJ databases">
        <title>Draft genome sequence of a rare smut relative, Tilletiaria anomala UBC 951.</title>
        <authorList>
            <consortium name="DOE Joint Genome Institute"/>
            <person name="Toome M."/>
            <person name="Kuo A."/>
            <person name="Henrissat B."/>
            <person name="Lipzen A."/>
            <person name="Tritt A."/>
            <person name="Yoshinaga Y."/>
            <person name="Zane M."/>
            <person name="Barry K."/>
            <person name="Grigoriev I.V."/>
            <person name="Spatafora J.W."/>
            <person name="Aimea M.C."/>
        </authorList>
    </citation>
    <scope>NUCLEOTIDE SEQUENCE [LARGE SCALE GENOMIC DNA]</scope>
    <source>
        <strain evidence="2 3">UBC 951</strain>
    </source>
</reference>
<name>A0A066VYP5_TILAU</name>
<evidence type="ECO:0000256" key="1">
    <source>
        <dbReference type="SAM" id="MobiDB-lite"/>
    </source>
</evidence>
<accession>A0A066VYP5</accession>
<dbReference type="EMBL" id="JMSN01000057">
    <property type="protein sequence ID" value="KDN43929.1"/>
    <property type="molecule type" value="Genomic_DNA"/>
</dbReference>
<dbReference type="InParanoid" id="A0A066VYP5"/>
<gene>
    <name evidence="2" type="ORF">K437DRAFT_257329</name>
</gene>
<protein>
    <submittedName>
        <fullName evidence="2">Uncharacterized protein</fullName>
    </submittedName>
</protein>
<sequence>MTPLPPADVVSSTHTGALPSQLQQADGVQETPATLAKPASNVRLPSKLERAQIASAWLDTFQQALNSKSIDNVLQPFHEDVYWKGLRKLQWDHH</sequence>
<proteinExistence type="predicted"/>
<keyword evidence="3" id="KW-1185">Reference proteome</keyword>
<feature type="region of interest" description="Disordered" evidence="1">
    <location>
        <begin position="1"/>
        <end position="39"/>
    </location>
</feature>
<comment type="caution">
    <text evidence="2">The sequence shown here is derived from an EMBL/GenBank/DDBJ whole genome shotgun (WGS) entry which is preliminary data.</text>
</comment>
<organism evidence="2 3">
    <name type="scientific">Tilletiaria anomala (strain ATCC 24038 / CBS 436.72 / UBC 951)</name>
    <dbReference type="NCBI Taxonomy" id="1037660"/>
    <lineage>
        <taxon>Eukaryota</taxon>
        <taxon>Fungi</taxon>
        <taxon>Dikarya</taxon>
        <taxon>Basidiomycota</taxon>
        <taxon>Ustilaginomycotina</taxon>
        <taxon>Exobasidiomycetes</taxon>
        <taxon>Georgefischeriales</taxon>
        <taxon>Tilletiariaceae</taxon>
        <taxon>Tilletiaria</taxon>
    </lineage>
</organism>
<dbReference type="AlphaFoldDB" id="A0A066VYP5"/>
<feature type="compositionally biased region" description="Polar residues" evidence="1">
    <location>
        <begin position="10"/>
        <end position="26"/>
    </location>
</feature>
<evidence type="ECO:0000313" key="2">
    <source>
        <dbReference type="EMBL" id="KDN43929.1"/>
    </source>
</evidence>
<dbReference type="RefSeq" id="XP_013242550.1">
    <property type="nucleotide sequence ID" value="XM_013387096.1"/>
</dbReference>
<dbReference type="GeneID" id="25264669"/>
<evidence type="ECO:0000313" key="3">
    <source>
        <dbReference type="Proteomes" id="UP000027361"/>
    </source>
</evidence>